<dbReference type="AlphaFoldDB" id="C6LED3"/>
<name>C6LED3_9FIRM</name>
<organism evidence="2 3">
    <name type="scientific">Marvinbryantia formatexigens DSM 14469</name>
    <dbReference type="NCBI Taxonomy" id="478749"/>
    <lineage>
        <taxon>Bacteria</taxon>
        <taxon>Bacillati</taxon>
        <taxon>Bacillota</taxon>
        <taxon>Clostridia</taxon>
        <taxon>Lachnospirales</taxon>
        <taxon>Lachnospiraceae</taxon>
        <taxon>Marvinbryantia</taxon>
    </lineage>
</organism>
<feature type="transmembrane region" description="Helical" evidence="1">
    <location>
        <begin position="150"/>
        <end position="170"/>
    </location>
</feature>
<evidence type="ECO:0000313" key="3">
    <source>
        <dbReference type="Proteomes" id="UP000005561"/>
    </source>
</evidence>
<feature type="transmembrane region" description="Helical" evidence="1">
    <location>
        <begin position="117"/>
        <end position="143"/>
    </location>
</feature>
<feature type="transmembrane region" description="Helical" evidence="1">
    <location>
        <begin position="16"/>
        <end position="35"/>
    </location>
</feature>
<dbReference type="RefSeq" id="WP_006861776.1">
    <property type="nucleotide sequence ID" value="NZ_ACCL02000008.1"/>
</dbReference>
<keyword evidence="3" id="KW-1185">Reference proteome</keyword>
<protein>
    <recommendedName>
        <fullName evidence="4">ABC-2 transporter permease</fullName>
    </recommendedName>
</protein>
<keyword evidence="1" id="KW-0812">Transmembrane</keyword>
<dbReference type="EMBL" id="ACCL02000008">
    <property type="protein sequence ID" value="EET60916.1"/>
    <property type="molecule type" value="Genomic_DNA"/>
</dbReference>
<evidence type="ECO:0008006" key="4">
    <source>
        <dbReference type="Google" id="ProtNLM"/>
    </source>
</evidence>
<keyword evidence="1" id="KW-0472">Membrane</keyword>
<keyword evidence="1" id="KW-1133">Transmembrane helix</keyword>
<feature type="transmembrane region" description="Helical" evidence="1">
    <location>
        <begin position="82"/>
        <end position="105"/>
    </location>
</feature>
<dbReference type="Proteomes" id="UP000005561">
    <property type="component" value="Unassembled WGS sequence"/>
</dbReference>
<sequence>MRILKCVQLDILKSNGIFKFLPFFMALSLVLSFMATDKPMYWGILYMIFGGMAVVSTPFFSANNISEIFVNMLPASVADRVFGRYLFGVLVLAATAVMGVAVELIRMTVSGIYAMEGVGVFTGIVFGVALILTSLEFLILYFVKIKNGSLLSLVRMVPASIVFFGISALMETSGDGTWIAELAQWIAGHLTILALAALAAGVLLTVICAAASWLHEKEKY</sequence>
<accession>C6LED3</accession>
<dbReference type="STRING" id="168384.SAMN05660368_00402"/>
<evidence type="ECO:0000256" key="1">
    <source>
        <dbReference type="SAM" id="Phobius"/>
    </source>
</evidence>
<dbReference type="Pfam" id="PF13346">
    <property type="entry name" value="ABC2_membrane_5"/>
    <property type="match status" value="1"/>
</dbReference>
<evidence type="ECO:0000313" key="2">
    <source>
        <dbReference type="EMBL" id="EET60916.1"/>
    </source>
</evidence>
<comment type="caution">
    <text evidence="2">The sequence shown here is derived from an EMBL/GenBank/DDBJ whole genome shotgun (WGS) entry which is preliminary data.</text>
</comment>
<feature type="transmembrane region" description="Helical" evidence="1">
    <location>
        <begin position="190"/>
        <end position="214"/>
    </location>
</feature>
<dbReference type="InterPro" id="IPR025699">
    <property type="entry name" value="ABC2_memb-like"/>
</dbReference>
<reference evidence="2" key="1">
    <citation type="submission" date="2009-07" db="EMBL/GenBank/DDBJ databases">
        <authorList>
            <person name="Weinstock G."/>
            <person name="Sodergren E."/>
            <person name="Clifton S."/>
            <person name="Fulton L."/>
            <person name="Fulton B."/>
            <person name="Courtney L."/>
            <person name="Fronick C."/>
            <person name="Harrison M."/>
            <person name="Strong C."/>
            <person name="Farmer C."/>
            <person name="Delahaunty K."/>
            <person name="Markovic C."/>
            <person name="Hall O."/>
            <person name="Minx P."/>
            <person name="Tomlinson C."/>
            <person name="Mitreva M."/>
            <person name="Nelson J."/>
            <person name="Hou S."/>
            <person name="Wollam A."/>
            <person name="Pepin K.H."/>
            <person name="Johnson M."/>
            <person name="Bhonagiri V."/>
            <person name="Nash W.E."/>
            <person name="Warren W."/>
            <person name="Chinwalla A."/>
            <person name="Mardis E.R."/>
            <person name="Wilson R.K."/>
        </authorList>
    </citation>
    <scope>NUCLEOTIDE SEQUENCE [LARGE SCALE GENOMIC DNA]</scope>
    <source>
        <strain evidence="2">DSM 14469</strain>
    </source>
</reference>
<proteinExistence type="predicted"/>
<gene>
    <name evidence="2" type="ORF">BRYFOR_06982</name>
</gene>
<feature type="transmembrane region" description="Helical" evidence="1">
    <location>
        <begin position="41"/>
        <end position="61"/>
    </location>
</feature>